<dbReference type="InterPro" id="IPR043504">
    <property type="entry name" value="Peptidase_S1_PA_chymotrypsin"/>
</dbReference>
<evidence type="ECO:0000256" key="3">
    <source>
        <dbReference type="ARBA" id="ARBA00022825"/>
    </source>
</evidence>
<dbReference type="STRING" id="29139.ENSVURP00010007976"/>
<dbReference type="GO" id="GO:0007340">
    <property type="term" value="P:acrosome reaction"/>
    <property type="evidence" value="ECO:0007669"/>
    <property type="project" value="TreeGrafter"/>
</dbReference>
<evidence type="ECO:0000256" key="1">
    <source>
        <dbReference type="ARBA" id="ARBA00022670"/>
    </source>
</evidence>
<keyword evidence="8" id="KW-1185">Reference proteome</keyword>
<feature type="domain" description="Peptidase S1" evidence="6">
    <location>
        <begin position="54"/>
        <end position="188"/>
    </location>
</feature>
<dbReference type="GO" id="GO:0004252">
    <property type="term" value="F:serine-type endopeptidase activity"/>
    <property type="evidence" value="ECO:0007669"/>
    <property type="project" value="InterPro"/>
</dbReference>
<sequence>MVPSSSWRVRRTGVLCQALLLSLIGNLGAFDEELCMGPCGLRPWANIEDVNSRILGGKDTRLGAWPWMVSMQLVTHNGQRSHACGGSLLTSIWVLIAAHCFKGTRREDRAGASIPGPFAQERRAVHILLHEQYNSWNENNDIALVEMNEPVYCGYMVQTACLPRPSDAPVRDSEPCIIAGWGYKEENGKPEMGLWEGASCRSHWENEVERVMGL</sequence>
<dbReference type="PRINTS" id="PR00722">
    <property type="entry name" value="CHYMOTRYPSIN"/>
</dbReference>
<dbReference type="SUPFAM" id="SSF50494">
    <property type="entry name" value="Trypsin-like serine proteases"/>
    <property type="match status" value="1"/>
</dbReference>
<dbReference type="AlphaFoldDB" id="A0A4X2KCZ9"/>
<keyword evidence="5" id="KW-0732">Signal</keyword>
<feature type="signal peptide" evidence="5">
    <location>
        <begin position="1"/>
        <end position="29"/>
    </location>
</feature>
<dbReference type="Pfam" id="PF00089">
    <property type="entry name" value="Trypsin"/>
    <property type="match status" value="1"/>
</dbReference>
<evidence type="ECO:0000313" key="8">
    <source>
        <dbReference type="Proteomes" id="UP000314987"/>
    </source>
</evidence>
<reference evidence="7" key="3">
    <citation type="submission" date="2025-09" db="UniProtKB">
        <authorList>
            <consortium name="Ensembl"/>
        </authorList>
    </citation>
    <scope>IDENTIFICATION</scope>
</reference>
<dbReference type="GeneTree" id="ENSGT00940000162430"/>
<dbReference type="InterPro" id="IPR001254">
    <property type="entry name" value="Trypsin_dom"/>
</dbReference>
<proteinExistence type="predicted"/>
<dbReference type="InterPro" id="IPR001314">
    <property type="entry name" value="Peptidase_S1A"/>
</dbReference>
<evidence type="ECO:0000313" key="7">
    <source>
        <dbReference type="Ensembl" id="ENSVURP00010007976.1"/>
    </source>
</evidence>
<dbReference type="PANTHER" id="PTHR24252">
    <property type="entry name" value="ACROSIN-RELATED"/>
    <property type="match status" value="1"/>
</dbReference>
<dbReference type="PANTHER" id="PTHR24252:SF8">
    <property type="entry name" value="ACROSIN"/>
    <property type="match status" value="1"/>
</dbReference>
<accession>A0A4X2KCZ9</accession>
<dbReference type="OMA" id="KIDTCQW"/>
<reference evidence="7" key="2">
    <citation type="submission" date="2025-08" db="UniProtKB">
        <authorList>
            <consortium name="Ensembl"/>
        </authorList>
    </citation>
    <scope>IDENTIFICATION</scope>
</reference>
<dbReference type="Gene3D" id="2.40.10.10">
    <property type="entry name" value="Trypsin-like serine proteases"/>
    <property type="match status" value="1"/>
</dbReference>
<dbReference type="GO" id="GO:0006508">
    <property type="term" value="P:proteolysis"/>
    <property type="evidence" value="ECO:0007669"/>
    <property type="project" value="UniProtKB-KW"/>
</dbReference>
<keyword evidence="3" id="KW-0720">Serine protease</keyword>
<dbReference type="Proteomes" id="UP000314987">
    <property type="component" value="Unassembled WGS sequence"/>
</dbReference>
<dbReference type="Ensembl" id="ENSVURT00010009045.1">
    <property type="protein sequence ID" value="ENSVURP00010007976.1"/>
    <property type="gene ID" value="ENSVURG00010006167.1"/>
</dbReference>
<name>A0A4X2KCZ9_VOMUR</name>
<dbReference type="PROSITE" id="PS50240">
    <property type="entry name" value="TRYPSIN_DOM"/>
    <property type="match status" value="1"/>
</dbReference>
<protein>
    <recommendedName>
        <fullName evidence="6">Peptidase S1 domain-containing protein</fullName>
    </recommendedName>
</protein>
<evidence type="ECO:0000256" key="2">
    <source>
        <dbReference type="ARBA" id="ARBA00022801"/>
    </source>
</evidence>
<dbReference type="CDD" id="cd00190">
    <property type="entry name" value="Tryp_SPc"/>
    <property type="match status" value="1"/>
</dbReference>
<evidence type="ECO:0000256" key="5">
    <source>
        <dbReference type="SAM" id="SignalP"/>
    </source>
</evidence>
<organism evidence="7 8">
    <name type="scientific">Vombatus ursinus</name>
    <name type="common">Common wombat</name>
    <dbReference type="NCBI Taxonomy" id="29139"/>
    <lineage>
        <taxon>Eukaryota</taxon>
        <taxon>Metazoa</taxon>
        <taxon>Chordata</taxon>
        <taxon>Craniata</taxon>
        <taxon>Vertebrata</taxon>
        <taxon>Euteleostomi</taxon>
        <taxon>Mammalia</taxon>
        <taxon>Metatheria</taxon>
        <taxon>Diprotodontia</taxon>
        <taxon>Vombatidae</taxon>
        <taxon>Vombatus</taxon>
    </lineage>
</organism>
<keyword evidence="4" id="KW-1015">Disulfide bond</keyword>
<keyword evidence="1" id="KW-0645">Protease</keyword>
<dbReference type="SMART" id="SM00020">
    <property type="entry name" value="Tryp_SPc"/>
    <property type="match status" value="1"/>
</dbReference>
<reference evidence="8" key="1">
    <citation type="submission" date="2018-12" db="EMBL/GenBank/DDBJ databases">
        <authorList>
            <person name="Yazar S."/>
        </authorList>
    </citation>
    <scope>NUCLEOTIDE SEQUENCE [LARGE SCALE GENOMIC DNA]</scope>
</reference>
<dbReference type="InterPro" id="IPR009003">
    <property type="entry name" value="Peptidase_S1_PA"/>
</dbReference>
<evidence type="ECO:0000256" key="4">
    <source>
        <dbReference type="ARBA" id="ARBA00023157"/>
    </source>
</evidence>
<keyword evidence="2" id="KW-0378">Hydrolase</keyword>
<feature type="chain" id="PRO_5021487388" description="Peptidase S1 domain-containing protein" evidence="5">
    <location>
        <begin position="30"/>
        <end position="214"/>
    </location>
</feature>
<dbReference type="FunFam" id="2.40.10.10:FF:000060">
    <property type="entry name" value="Acrosin"/>
    <property type="match status" value="1"/>
</dbReference>
<evidence type="ECO:0000259" key="6">
    <source>
        <dbReference type="PROSITE" id="PS50240"/>
    </source>
</evidence>